<comment type="caution">
    <text evidence="2">The sequence shown here is derived from an EMBL/GenBank/DDBJ whole genome shotgun (WGS) entry which is preliminary data.</text>
</comment>
<feature type="region of interest" description="Disordered" evidence="1">
    <location>
        <begin position="51"/>
        <end position="88"/>
    </location>
</feature>
<evidence type="ECO:0000313" key="2">
    <source>
        <dbReference type="EMBL" id="PNF29552.1"/>
    </source>
</evidence>
<dbReference type="InParanoid" id="A0A2J7QLV0"/>
<reference evidence="2 3" key="1">
    <citation type="submission" date="2017-12" db="EMBL/GenBank/DDBJ databases">
        <title>Hemimetabolous genomes reveal molecular basis of termite eusociality.</title>
        <authorList>
            <person name="Harrison M.C."/>
            <person name="Jongepier E."/>
            <person name="Robertson H.M."/>
            <person name="Arning N."/>
            <person name="Bitard-Feildel T."/>
            <person name="Chao H."/>
            <person name="Childers C.P."/>
            <person name="Dinh H."/>
            <person name="Doddapaneni H."/>
            <person name="Dugan S."/>
            <person name="Gowin J."/>
            <person name="Greiner C."/>
            <person name="Han Y."/>
            <person name="Hu H."/>
            <person name="Hughes D.S.T."/>
            <person name="Huylmans A.-K."/>
            <person name="Kemena C."/>
            <person name="Kremer L.P.M."/>
            <person name="Lee S.L."/>
            <person name="Lopez-Ezquerra A."/>
            <person name="Mallet L."/>
            <person name="Monroy-Kuhn J.M."/>
            <person name="Moser A."/>
            <person name="Murali S.C."/>
            <person name="Muzny D.M."/>
            <person name="Otani S."/>
            <person name="Piulachs M.-D."/>
            <person name="Poelchau M."/>
            <person name="Qu J."/>
            <person name="Schaub F."/>
            <person name="Wada-Katsumata A."/>
            <person name="Worley K.C."/>
            <person name="Xie Q."/>
            <person name="Ylla G."/>
            <person name="Poulsen M."/>
            <person name="Gibbs R.A."/>
            <person name="Schal C."/>
            <person name="Richards S."/>
            <person name="Belles X."/>
            <person name="Korb J."/>
            <person name="Bornberg-Bauer E."/>
        </authorList>
    </citation>
    <scope>NUCLEOTIDE SEQUENCE [LARGE SCALE GENOMIC DNA]</scope>
    <source>
        <tissue evidence="2">Whole body</tissue>
    </source>
</reference>
<gene>
    <name evidence="2" type="ORF">B7P43_G01950</name>
</gene>
<proteinExistence type="predicted"/>
<sequence length="446" mass="48577">MSQTPTVCPVKASNKEHYQKFLYIDHEISSLNILPFKSVDKGSSPIDILTENPMGRGTSSNDSVEHIHKSSSSSISVPEKTCVDGDSSPVNVPSTITIPSEKSLNKSTSPVIFLSPMSAVPPHKANCTDTNICGVQVANKLNGTALHKTEVARSITNMQSMGQQTTLPEQTGTIDGVSKIHPERQHSAENKVEPLDTVLPANGIKRTDTETQTDTVAELTGLHSEKKEKIKENKHRLLACGQSHLHDERNSSSLIQQEMLPIQQEVVPYSSASPSPHANITEMTHRTPSVSSEQVSPSDDEQLVSYRSCSVEEFFPEEHSCSCQTGSHSMGEVWKCHCFETHCLCSEGEIVVDDTLRRGQHVSRKQHTSRTLIVNGIIIHSNVPIQDVFDASEGTNSSLPSAGAAAMDAAVQHPRKSQGPCDQSCVECNSRSEGELSEGQVIIWQQ</sequence>
<dbReference type="OrthoDB" id="8196337at2759"/>
<dbReference type="Proteomes" id="UP000235965">
    <property type="component" value="Unassembled WGS sequence"/>
</dbReference>
<feature type="region of interest" description="Disordered" evidence="1">
    <location>
        <begin position="393"/>
        <end position="418"/>
    </location>
</feature>
<accession>A0A2J7QLV0</accession>
<keyword evidence="3" id="KW-1185">Reference proteome</keyword>
<evidence type="ECO:0000313" key="3">
    <source>
        <dbReference type="Proteomes" id="UP000235965"/>
    </source>
</evidence>
<dbReference type="AlphaFoldDB" id="A0A2J7QLV0"/>
<evidence type="ECO:0000256" key="1">
    <source>
        <dbReference type="SAM" id="MobiDB-lite"/>
    </source>
</evidence>
<dbReference type="EMBL" id="NEVH01013241">
    <property type="protein sequence ID" value="PNF29552.1"/>
    <property type="molecule type" value="Genomic_DNA"/>
</dbReference>
<organism evidence="2 3">
    <name type="scientific">Cryptotermes secundus</name>
    <dbReference type="NCBI Taxonomy" id="105785"/>
    <lineage>
        <taxon>Eukaryota</taxon>
        <taxon>Metazoa</taxon>
        <taxon>Ecdysozoa</taxon>
        <taxon>Arthropoda</taxon>
        <taxon>Hexapoda</taxon>
        <taxon>Insecta</taxon>
        <taxon>Pterygota</taxon>
        <taxon>Neoptera</taxon>
        <taxon>Polyneoptera</taxon>
        <taxon>Dictyoptera</taxon>
        <taxon>Blattodea</taxon>
        <taxon>Blattoidea</taxon>
        <taxon>Termitoidae</taxon>
        <taxon>Kalotermitidae</taxon>
        <taxon>Cryptotermitinae</taxon>
        <taxon>Cryptotermes</taxon>
    </lineage>
</organism>
<name>A0A2J7QLV0_9NEOP</name>
<feature type="compositionally biased region" description="Low complexity" evidence="1">
    <location>
        <begin position="70"/>
        <end position="80"/>
    </location>
</feature>
<protein>
    <submittedName>
        <fullName evidence="2">Uncharacterized protein</fullName>
    </submittedName>
</protein>